<gene>
    <name evidence="1" type="ORF">N4261_24805</name>
</gene>
<reference evidence="1" key="1">
    <citation type="submission" date="2022-10" db="EMBL/GenBank/DDBJ databases">
        <title>Characterization and whole genome sequencing of a new Roseateles species, isolated from fresh water.</title>
        <authorList>
            <person name="Guliayeva D.Y."/>
            <person name="Akhremchuk A.E."/>
            <person name="Sikolenko M.A."/>
            <person name="Valentovich L.N."/>
            <person name="Sidarenka A.V."/>
        </authorList>
    </citation>
    <scope>NUCLEOTIDE SEQUENCE</scope>
    <source>
        <strain evidence="1">BIM B-1768</strain>
    </source>
</reference>
<evidence type="ECO:0000313" key="1">
    <source>
        <dbReference type="EMBL" id="UXH78133.1"/>
    </source>
</evidence>
<evidence type="ECO:0000313" key="2">
    <source>
        <dbReference type="Proteomes" id="UP001064933"/>
    </source>
</evidence>
<accession>A0ABY6B0P7</accession>
<sequence>MKAAAVGSGISGGIGIGIGIGIDASARHCNCNCNCNCADICGDIIPAVHCGDSDA</sequence>
<organism evidence="1 2">
    <name type="scientific">Roseateles amylovorans</name>
    <dbReference type="NCBI Taxonomy" id="2978473"/>
    <lineage>
        <taxon>Bacteria</taxon>
        <taxon>Pseudomonadati</taxon>
        <taxon>Pseudomonadota</taxon>
        <taxon>Betaproteobacteria</taxon>
        <taxon>Burkholderiales</taxon>
        <taxon>Sphaerotilaceae</taxon>
        <taxon>Roseateles</taxon>
    </lineage>
</organism>
<name>A0ABY6B0P7_9BURK</name>
<dbReference type="RefSeq" id="WP_261757907.1">
    <property type="nucleotide sequence ID" value="NZ_CP104562.2"/>
</dbReference>
<dbReference type="EMBL" id="CP104562">
    <property type="protein sequence ID" value="UXH78133.1"/>
    <property type="molecule type" value="Genomic_DNA"/>
</dbReference>
<protein>
    <submittedName>
        <fullName evidence="1">Uncharacterized protein</fullName>
    </submittedName>
</protein>
<dbReference type="Proteomes" id="UP001064933">
    <property type="component" value="Chromosome"/>
</dbReference>
<keyword evidence="2" id="KW-1185">Reference proteome</keyword>
<proteinExistence type="predicted"/>